<dbReference type="AlphaFoldDB" id="G0TR12"/>
<dbReference type="OMA" id="PYYSPDR"/>
<keyword evidence="1" id="KW-0812">Transmembrane</keyword>
<reference evidence="2" key="1">
    <citation type="journal article" date="2012" name="Proc. Natl. Acad. Sci. U.S.A.">
        <title>Antigenic diversity is generated by distinct evolutionary mechanisms in African trypanosome species.</title>
        <authorList>
            <person name="Jackson A.P."/>
            <person name="Berry A."/>
            <person name="Aslett M."/>
            <person name="Allison H.C."/>
            <person name="Burton P."/>
            <person name="Vavrova-Anderson J."/>
            <person name="Brown R."/>
            <person name="Browne H."/>
            <person name="Corton N."/>
            <person name="Hauser H."/>
            <person name="Gamble J."/>
            <person name="Gilderthorp R."/>
            <person name="Marcello L."/>
            <person name="McQuillan J."/>
            <person name="Otto T.D."/>
            <person name="Quail M.A."/>
            <person name="Sanders M.J."/>
            <person name="van Tonder A."/>
            <person name="Ginger M.L."/>
            <person name="Field M.C."/>
            <person name="Barry J.D."/>
            <person name="Hertz-Fowler C."/>
            <person name="Berriman M."/>
        </authorList>
    </citation>
    <scope>NUCLEOTIDE SEQUENCE</scope>
    <source>
        <strain evidence="2">Y486</strain>
    </source>
</reference>
<gene>
    <name evidence="2" type="ORF">TVY486_0100240</name>
</gene>
<feature type="transmembrane region" description="Helical" evidence="1">
    <location>
        <begin position="110"/>
        <end position="129"/>
    </location>
</feature>
<keyword evidence="1" id="KW-1133">Transmembrane helix</keyword>
<name>G0TR12_TRYVY</name>
<organism evidence="2">
    <name type="scientific">Trypanosoma vivax (strain Y486)</name>
    <dbReference type="NCBI Taxonomy" id="1055687"/>
    <lineage>
        <taxon>Eukaryota</taxon>
        <taxon>Discoba</taxon>
        <taxon>Euglenozoa</taxon>
        <taxon>Kinetoplastea</taxon>
        <taxon>Metakinetoplastina</taxon>
        <taxon>Trypanosomatida</taxon>
        <taxon>Trypanosomatidae</taxon>
        <taxon>Trypanosoma</taxon>
        <taxon>Duttonella</taxon>
    </lineage>
</organism>
<evidence type="ECO:0000256" key="1">
    <source>
        <dbReference type="SAM" id="Phobius"/>
    </source>
</evidence>
<protein>
    <recommendedName>
        <fullName evidence="3">Transmembrane protein</fullName>
    </recommendedName>
</protein>
<proteinExistence type="predicted"/>
<dbReference type="VEuPathDB" id="TriTrypDB:TvY486_0100240"/>
<evidence type="ECO:0000313" key="2">
    <source>
        <dbReference type="EMBL" id="CCC46376.1"/>
    </source>
</evidence>
<evidence type="ECO:0008006" key="3">
    <source>
        <dbReference type="Google" id="ProtNLM"/>
    </source>
</evidence>
<sequence length="186" mass="21630">MLRHSLIFLYKTAGCVSDNSSVYRHPTTENMPRSLEGVFAVRRNPTSLFESNMHSNTLSDHPLTHRARRNEVAYRQRRLTERGYYEQAAIEEDARRRDKKDRGSEEVGEYYSVLFFAALGYLLAHKFVFRWYYPDDIRMDYSLDSGYLEEVAARRSDLAAVDALVGVSVLEDVYSTQKERVKRTLG</sequence>
<keyword evidence="1" id="KW-0472">Membrane</keyword>
<accession>G0TR12</accession>
<dbReference type="EMBL" id="HE573017">
    <property type="protein sequence ID" value="CCC46376.1"/>
    <property type="molecule type" value="Genomic_DNA"/>
</dbReference>